<name>A0A218YTM9_9HELO</name>
<feature type="signal peptide" evidence="1">
    <location>
        <begin position="1"/>
        <end position="23"/>
    </location>
</feature>
<proteinExistence type="predicted"/>
<dbReference type="InterPro" id="IPR011042">
    <property type="entry name" value="6-blade_b-propeller_TolB-like"/>
</dbReference>
<comment type="caution">
    <text evidence="2">The sequence shown here is derived from an EMBL/GenBank/DDBJ whole genome shotgun (WGS) entry which is preliminary data.</text>
</comment>
<dbReference type="STRING" id="503106.A0A218YTM9"/>
<dbReference type="PANTHER" id="PTHR42060:SF1">
    <property type="entry name" value="NHL REPEAT-CONTAINING PROTEIN"/>
    <property type="match status" value="1"/>
</dbReference>
<dbReference type="EMBL" id="MZNU01000418">
    <property type="protein sequence ID" value="OWO97886.1"/>
    <property type="molecule type" value="Genomic_DNA"/>
</dbReference>
<gene>
    <name evidence="2" type="ORF">B2J93_449</name>
</gene>
<dbReference type="OrthoDB" id="9977941at2759"/>
<dbReference type="Gene3D" id="2.120.10.30">
    <property type="entry name" value="TolB, C-terminal domain"/>
    <property type="match status" value="1"/>
</dbReference>
<sequence length="351" mass="35988">MSLLAYVLSFSSIAALVASPVTAQAHVRELYHLGEKVELENLAVRSGGQVLTTGVNRAVVYQFDPAADDAPTALVQIPDANSVFGIAEYAPDVFAVTAGNWTRGAPLVPGTFSVWTVDLGAAAPAPQKLADFPRAAFLNGMTAVPRAGGNSTLLITDTGAGTIYHLDPTTATVAPVLAPANGTNATATRELPQMGINGIRYNAASATLYFTNTLKRVFVKVPLAIEPAASGLPRITAAGPFTVVASDVMGDDFAVAADGTAYIGANPVNTVYRVTPAGAVSVVAGGPRESIVAGASSAAFGVTERTKHVVYVTTNGLPVLANGTATMTEGGKLIQITLAEDEKEEGDACED</sequence>
<accession>A0A218YTM9</accession>
<feature type="chain" id="PRO_5013370162" description="SMP-30/Gluconolactonase/LRE-like region domain-containing protein" evidence="1">
    <location>
        <begin position="24"/>
        <end position="351"/>
    </location>
</feature>
<reference evidence="2 3" key="1">
    <citation type="submission" date="2017-04" db="EMBL/GenBank/DDBJ databases">
        <title>Draft genome sequence of Marssonina coronaria NL1: causal agent of apple blotch.</title>
        <authorList>
            <person name="Cheng Q."/>
        </authorList>
    </citation>
    <scope>NUCLEOTIDE SEQUENCE [LARGE SCALE GENOMIC DNA]</scope>
    <source>
        <strain evidence="2 3">NL1</strain>
    </source>
</reference>
<dbReference type="PANTHER" id="PTHR42060">
    <property type="entry name" value="NHL REPEAT-CONTAINING PROTEIN-RELATED"/>
    <property type="match status" value="1"/>
</dbReference>
<keyword evidence="1" id="KW-0732">Signal</keyword>
<evidence type="ECO:0000256" key="1">
    <source>
        <dbReference type="SAM" id="SignalP"/>
    </source>
</evidence>
<evidence type="ECO:0008006" key="4">
    <source>
        <dbReference type="Google" id="ProtNLM"/>
    </source>
</evidence>
<organism evidence="2 3">
    <name type="scientific">Diplocarpon coronariae</name>
    <dbReference type="NCBI Taxonomy" id="2795749"/>
    <lineage>
        <taxon>Eukaryota</taxon>
        <taxon>Fungi</taxon>
        <taxon>Dikarya</taxon>
        <taxon>Ascomycota</taxon>
        <taxon>Pezizomycotina</taxon>
        <taxon>Leotiomycetes</taxon>
        <taxon>Helotiales</taxon>
        <taxon>Drepanopezizaceae</taxon>
        <taxon>Diplocarpon</taxon>
    </lineage>
</organism>
<dbReference type="InterPro" id="IPR052998">
    <property type="entry name" value="Hetero-Diels-Alderase-like"/>
</dbReference>
<dbReference type="AlphaFoldDB" id="A0A218YTM9"/>
<keyword evidence="3" id="KW-1185">Reference proteome</keyword>
<evidence type="ECO:0000313" key="3">
    <source>
        <dbReference type="Proteomes" id="UP000242519"/>
    </source>
</evidence>
<dbReference type="InParanoid" id="A0A218YTM9"/>
<dbReference type="SUPFAM" id="SSF63829">
    <property type="entry name" value="Calcium-dependent phosphotriesterase"/>
    <property type="match status" value="1"/>
</dbReference>
<evidence type="ECO:0000313" key="2">
    <source>
        <dbReference type="EMBL" id="OWO97886.1"/>
    </source>
</evidence>
<dbReference type="Proteomes" id="UP000242519">
    <property type="component" value="Unassembled WGS sequence"/>
</dbReference>
<protein>
    <recommendedName>
        <fullName evidence="4">SMP-30/Gluconolactonase/LRE-like region domain-containing protein</fullName>
    </recommendedName>
</protein>